<dbReference type="OrthoDB" id="9786919at2"/>
<keyword evidence="16" id="KW-1185">Reference proteome</keyword>
<keyword evidence="12 13" id="KW-0472">Membrane</keyword>
<keyword evidence="5" id="KW-0808">Transferase</keyword>
<keyword evidence="8 15" id="KW-0418">Kinase</keyword>
<keyword evidence="6 13" id="KW-0812">Transmembrane</keyword>
<dbReference type="InterPro" id="IPR036097">
    <property type="entry name" value="HisK_dim/P_sf"/>
</dbReference>
<keyword evidence="9" id="KW-0067">ATP-binding</keyword>
<protein>
    <recommendedName>
        <fullName evidence="3">histidine kinase</fullName>
        <ecNumber evidence="3">2.7.13.3</ecNumber>
    </recommendedName>
</protein>
<feature type="transmembrane region" description="Helical" evidence="13">
    <location>
        <begin position="157"/>
        <end position="185"/>
    </location>
</feature>
<dbReference type="SUPFAM" id="SSF55874">
    <property type="entry name" value="ATPase domain of HSP90 chaperone/DNA topoisomerase II/histidine kinase"/>
    <property type="match status" value="1"/>
</dbReference>
<feature type="domain" description="Histidine kinase" evidence="14">
    <location>
        <begin position="244"/>
        <end position="456"/>
    </location>
</feature>
<dbReference type="Pfam" id="PF02518">
    <property type="entry name" value="HATPase_c"/>
    <property type="match status" value="1"/>
</dbReference>
<evidence type="ECO:0000259" key="14">
    <source>
        <dbReference type="PROSITE" id="PS50109"/>
    </source>
</evidence>
<dbReference type="InterPro" id="IPR005467">
    <property type="entry name" value="His_kinase_dom"/>
</dbReference>
<dbReference type="Pfam" id="PF00512">
    <property type="entry name" value="HisKA"/>
    <property type="match status" value="1"/>
</dbReference>
<evidence type="ECO:0000256" key="1">
    <source>
        <dbReference type="ARBA" id="ARBA00000085"/>
    </source>
</evidence>
<evidence type="ECO:0000256" key="3">
    <source>
        <dbReference type="ARBA" id="ARBA00012438"/>
    </source>
</evidence>
<dbReference type="PANTHER" id="PTHR45528">
    <property type="entry name" value="SENSOR HISTIDINE KINASE CPXA"/>
    <property type="match status" value="1"/>
</dbReference>
<evidence type="ECO:0000256" key="7">
    <source>
        <dbReference type="ARBA" id="ARBA00022741"/>
    </source>
</evidence>
<evidence type="ECO:0000256" key="9">
    <source>
        <dbReference type="ARBA" id="ARBA00022840"/>
    </source>
</evidence>
<proteinExistence type="predicted"/>
<dbReference type="InterPro" id="IPR050398">
    <property type="entry name" value="HssS/ArlS-like"/>
</dbReference>
<name>A0A1I5VEK7_9BACI</name>
<keyword evidence="11" id="KW-0902">Two-component regulatory system</keyword>
<dbReference type="FunFam" id="3.30.565.10:FF:000006">
    <property type="entry name" value="Sensor histidine kinase WalK"/>
    <property type="match status" value="1"/>
</dbReference>
<comment type="catalytic activity">
    <reaction evidence="1">
        <text>ATP + protein L-histidine = ADP + protein N-phospho-L-histidine.</text>
        <dbReference type="EC" id="2.7.13.3"/>
    </reaction>
</comment>
<comment type="subcellular location">
    <subcellularLocation>
        <location evidence="2">Cell membrane</location>
        <topology evidence="2">Multi-pass membrane protein</topology>
    </subcellularLocation>
</comment>
<keyword evidence="10 13" id="KW-1133">Transmembrane helix</keyword>
<dbReference type="Gene3D" id="3.30.565.10">
    <property type="entry name" value="Histidine kinase-like ATPase, C-terminal domain"/>
    <property type="match status" value="1"/>
</dbReference>
<dbReference type="InterPro" id="IPR003661">
    <property type="entry name" value="HisK_dim/P_dom"/>
</dbReference>
<gene>
    <name evidence="15" type="ORF">SAMN05421670_0782</name>
</gene>
<accession>A0A1I5VEK7</accession>
<dbReference type="STRING" id="126156.SAMN05421670_0782"/>
<dbReference type="SMART" id="SM00387">
    <property type="entry name" value="HATPase_c"/>
    <property type="match status" value="1"/>
</dbReference>
<organism evidence="15 16">
    <name type="scientific">Psychrobacillus psychrotolerans</name>
    <dbReference type="NCBI Taxonomy" id="126156"/>
    <lineage>
        <taxon>Bacteria</taxon>
        <taxon>Bacillati</taxon>
        <taxon>Bacillota</taxon>
        <taxon>Bacilli</taxon>
        <taxon>Bacillales</taxon>
        <taxon>Bacillaceae</taxon>
        <taxon>Psychrobacillus</taxon>
    </lineage>
</organism>
<reference evidence="16" key="1">
    <citation type="submission" date="2016-10" db="EMBL/GenBank/DDBJ databases">
        <authorList>
            <person name="Varghese N."/>
            <person name="Submissions S."/>
        </authorList>
    </citation>
    <scope>NUCLEOTIDE SEQUENCE [LARGE SCALE GENOMIC DNA]</scope>
    <source>
        <strain evidence="16">DSM 11706</strain>
    </source>
</reference>
<dbReference type="InterPro" id="IPR003594">
    <property type="entry name" value="HATPase_dom"/>
</dbReference>
<dbReference type="SUPFAM" id="SSF47384">
    <property type="entry name" value="Homodimeric domain of signal transducing histidine kinase"/>
    <property type="match status" value="1"/>
</dbReference>
<dbReference type="Proteomes" id="UP000198734">
    <property type="component" value="Unassembled WGS sequence"/>
</dbReference>
<evidence type="ECO:0000313" key="16">
    <source>
        <dbReference type="Proteomes" id="UP000198734"/>
    </source>
</evidence>
<dbReference type="GO" id="GO:0005886">
    <property type="term" value="C:plasma membrane"/>
    <property type="evidence" value="ECO:0007669"/>
    <property type="project" value="UniProtKB-SubCell"/>
</dbReference>
<evidence type="ECO:0000256" key="13">
    <source>
        <dbReference type="SAM" id="Phobius"/>
    </source>
</evidence>
<dbReference type="GO" id="GO:0005524">
    <property type="term" value="F:ATP binding"/>
    <property type="evidence" value="ECO:0007669"/>
    <property type="project" value="UniProtKB-KW"/>
</dbReference>
<evidence type="ECO:0000256" key="12">
    <source>
        <dbReference type="ARBA" id="ARBA00023136"/>
    </source>
</evidence>
<dbReference type="FunFam" id="1.10.287.130:FF:000001">
    <property type="entry name" value="Two-component sensor histidine kinase"/>
    <property type="match status" value="1"/>
</dbReference>
<evidence type="ECO:0000256" key="8">
    <source>
        <dbReference type="ARBA" id="ARBA00022777"/>
    </source>
</evidence>
<keyword evidence="7" id="KW-0547">Nucleotide-binding</keyword>
<evidence type="ECO:0000256" key="11">
    <source>
        <dbReference type="ARBA" id="ARBA00023012"/>
    </source>
</evidence>
<dbReference type="AlphaFoldDB" id="A0A1I5VEK7"/>
<dbReference type="InterPro" id="IPR041610">
    <property type="entry name" value="ArlS_N"/>
</dbReference>
<evidence type="ECO:0000256" key="5">
    <source>
        <dbReference type="ARBA" id="ARBA00022679"/>
    </source>
</evidence>
<dbReference type="Pfam" id="PF18719">
    <property type="entry name" value="ArlS_N"/>
    <property type="match status" value="1"/>
</dbReference>
<dbReference type="InterPro" id="IPR036890">
    <property type="entry name" value="HATPase_C_sf"/>
</dbReference>
<dbReference type="CDD" id="cd00082">
    <property type="entry name" value="HisKA"/>
    <property type="match status" value="1"/>
</dbReference>
<feature type="transmembrane region" description="Helical" evidence="13">
    <location>
        <begin position="12"/>
        <end position="34"/>
    </location>
</feature>
<dbReference type="EC" id="2.7.13.3" evidence="3"/>
<dbReference type="PRINTS" id="PR00344">
    <property type="entry name" value="BCTRLSENSOR"/>
</dbReference>
<dbReference type="EMBL" id="FOXU01000001">
    <property type="protein sequence ID" value="SFQ05929.1"/>
    <property type="molecule type" value="Genomic_DNA"/>
</dbReference>
<dbReference type="CDD" id="cd00075">
    <property type="entry name" value="HATPase"/>
    <property type="match status" value="1"/>
</dbReference>
<evidence type="ECO:0000256" key="4">
    <source>
        <dbReference type="ARBA" id="ARBA00022553"/>
    </source>
</evidence>
<dbReference type="InterPro" id="IPR004358">
    <property type="entry name" value="Sig_transdc_His_kin-like_C"/>
</dbReference>
<dbReference type="Gene3D" id="6.10.340.10">
    <property type="match status" value="1"/>
</dbReference>
<evidence type="ECO:0000256" key="2">
    <source>
        <dbReference type="ARBA" id="ARBA00004651"/>
    </source>
</evidence>
<keyword evidence="4" id="KW-0597">Phosphoprotein</keyword>
<dbReference type="PANTHER" id="PTHR45528:SF12">
    <property type="entry name" value="SENSOR HISTIDINE KINASE ARSS"/>
    <property type="match status" value="1"/>
</dbReference>
<dbReference type="PROSITE" id="PS50109">
    <property type="entry name" value="HIS_KIN"/>
    <property type="match status" value="1"/>
</dbReference>
<dbReference type="Gene3D" id="1.10.287.130">
    <property type="match status" value="1"/>
</dbReference>
<evidence type="ECO:0000256" key="10">
    <source>
        <dbReference type="ARBA" id="ARBA00022989"/>
    </source>
</evidence>
<evidence type="ECO:0000313" key="15">
    <source>
        <dbReference type="EMBL" id="SFQ05929.1"/>
    </source>
</evidence>
<dbReference type="SMART" id="SM00388">
    <property type="entry name" value="HisKA"/>
    <property type="match status" value="1"/>
</dbReference>
<evidence type="ECO:0000256" key="6">
    <source>
        <dbReference type="ARBA" id="ARBA00022692"/>
    </source>
</evidence>
<sequence>MMKKWTLQRKWTYASAISIFLSFLMMCIILYFSLFNWLQISEEKTAQNTLDEVTHFFQSNGPIISIQDIQKNRTLLNQLVNQQQSIRVLNNDGIEILRINDASDFPKSFTLQTEGFIREEIDGHIIFHKVEELDFGLFKGYVQISHSLDSFSQLMNYILIAMGIFALIALVLSALVGYMLSSVLLKPIKELRDEMQLAKQTKFSKSVSFVYNNEDEIGELLKIYKELMDEVSTTISRQDEFIHNVSHELRTPVQVVEGHLSLLNRWGKEERAILDESLEISLTEIQKMKLLIEEMLKLAKNEHHTMKEATSVISVLHELQQNYFHLSPETIIEIKGEMQVKVPVPPTALEQILRNLIENAIKYNDKKPFIKATVICNMDHVQITVEDNGVGIERTLLPKIFERFFIVDEARTKRRGGSGLGLCIVKSLVNEYGGTISLDSEKGKWTKFYILFPKLTSE</sequence>
<dbReference type="GO" id="GO:0000155">
    <property type="term" value="F:phosphorelay sensor kinase activity"/>
    <property type="evidence" value="ECO:0007669"/>
    <property type="project" value="InterPro"/>
</dbReference>